<reference evidence="4 5" key="2">
    <citation type="journal article" date="2014" name="J. Gen. Appl. Microbiol.">
        <title>The early diverging ascomycetous budding yeast Saitoella complicata has three histone deacetylases belonging to the Clr6, Hos2, and Rpd3 lineages.</title>
        <authorList>
            <person name="Nishida H."/>
            <person name="Matsumoto T."/>
            <person name="Kondo S."/>
            <person name="Hamamoto M."/>
            <person name="Yoshikawa H."/>
        </authorList>
    </citation>
    <scope>NUCLEOTIDE SEQUENCE [LARGE SCALE GENOMIC DNA]</scope>
    <source>
        <strain evidence="4 5">NRRL Y-17804</strain>
    </source>
</reference>
<evidence type="ECO:0000313" key="4">
    <source>
        <dbReference type="EMBL" id="GAO46396.1"/>
    </source>
</evidence>
<evidence type="ECO:0000256" key="1">
    <source>
        <dbReference type="SAM" id="MobiDB-lite"/>
    </source>
</evidence>
<protein>
    <recommendedName>
        <fullName evidence="6">BRCT domain-containing protein</fullName>
    </recommendedName>
</protein>
<name>A0A0E9N9M1_SAICN</name>
<accession>A0A0E9N9M1</accession>
<dbReference type="SMART" id="SM00292">
    <property type="entry name" value="BRCT"/>
    <property type="match status" value="1"/>
</dbReference>
<feature type="domain" description="BRCT" evidence="2">
    <location>
        <begin position="555"/>
        <end position="652"/>
    </location>
</feature>
<dbReference type="InterPro" id="IPR001347">
    <property type="entry name" value="SIS_dom"/>
</dbReference>
<feature type="compositionally biased region" description="Polar residues" evidence="1">
    <location>
        <begin position="505"/>
        <end position="514"/>
    </location>
</feature>
<dbReference type="CDD" id="cd05014">
    <property type="entry name" value="SIS_Kpsf"/>
    <property type="match status" value="1"/>
</dbReference>
<dbReference type="Gene3D" id="3.40.50.10490">
    <property type="entry name" value="Glucose-6-phosphate isomerase like protein, domain 1"/>
    <property type="match status" value="1"/>
</dbReference>
<feature type="domain" description="SIS" evidence="3">
    <location>
        <begin position="130"/>
        <end position="278"/>
    </location>
</feature>
<evidence type="ECO:0000259" key="2">
    <source>
        <dbReference type="PROSITE" id="PS50172"/>
    </source>
</evidence>
<sequence>MSFPYMVCAGCFTCTVSPRRLFLLLLLLTSRVMMDTFAFQRSEHRPTSRSSTRHVFQLTPPDEKPAFYELSHTKPDTAVSDTSSFTPSSSASLASRILAEEASALQAVSTRLASPTSLTVHSFNAAIALISHSLLRQGKIILTGLGKSGIIARKIAATCTSTGSPAIYLHPCDALHGDLGIVRDGDVCIAISHSGRTREVVELIPHMRARGCPIIMITGCPEPEKLRSEIGVDIVIDSQIPHNQEVLNNALPAPTTSTTLVTALGDAIAWSVMFKRTHRLQMMSWDGLDMSPSVKEVAEGATPVFARNHPGGALGVVAREREVEMGKEMRGPITPPNEEFMEGGVVIDSWYARTLVLDGENGCFHETFDTYSWTHLATRADLLPNRQFYLTTLELATNKPPNISVTAQRGLQPKQMTNTLDRYLISTKPHPAPPTKKSSSSSSAIRNISNKENNPFTTTRRKPYDVFKSAGSGHEVSDGRARGAGYLAHRNAKLRRQFAVPMGSAHTTLQLQRNESTDSTTSTNSEASSITSTSTTASSMSSTSAIEKQPGSKDEFPQIFKGCTLYFNGYLGPSYSDHRLKRLIALHGGSISSTYRIKSCTHVIVGQTGLAANKIQKELGRAGGGGVKFVGVEWVVESLEGGRRCRESGYRVGCLTGGVQRSVVEGFAVEEEKEKESAPV</sequence>
<dbReference type="InterPro" id="IPR036420">
    <property type="entry name" value="BRCT_dom_sf"/>
</dbReference>
<feature type="region of interest" description="Disordered" evidence="1">
    <location>
        <begin position="425"/>
        <end position="480"/>
    </location>
</feature>
<dbReference type="PROSITE" id="PS50172">
    <property type="entry name" value="BRCT"/>
    <property type="match status" value="1"/>
</dbReference>
<dbReference type="Pfam" id="PF00533">
    <property type="entry name" value="BRCT"/>
    <property type="match status" value="1"/>
</dbReference>
<dbReference type="GO" id="GO:1901135">
    <property type="term" value="P:carbohydrate derivative metabolic process"/>
    <property type="evidence" value="ECO:0007669"/>
    <property type="project" value="InterPro"/>
</dbReference>
<proteinExistence type="predicted"/>
<feature type="compositionally biased region" description="Low complexity" evidence="1">
    <location>
        <begin position="435"/>
        <end position="451"/>
    </location>
</feature>
<keyword evidence="5" id="KW-1185">Reference proteome</keyword>
<dbReference type="EMBL" id="BACD03000003">
    <property type="protein sequence ID" value="GAO46396.1"/>
    <property type="molecule type" value="Genomic_DNA"/>
</dbReference>
<dbReference type="PANTHER" id="PTHR38418:SF2">
    <property type="entry name" value="SUGAR ISOMERASE, KPSF_GUTQ (AFU_ORTHOLOGUE AFUA_6G08860)"/>
    <property type="match status" value="1"/>
</dbReference>
<comment type="caution">
    <text evidence="4">The sequence shown here is derived from an EMBL/GenBank/DDBJ whole genome shotgun (WGS) entry which is preliminary data.</text>
</comment>
<dbReference type="PANTHER" id="PTHR38418">
    <property type="entry name" value="SUGAR ISOMERASE, KPSF/GUTQ (AFU_ORTHOLOGUE AFUA_6G08860)"/>
    <property type="match status" value="1"/>
</dbReference>
<dbReference type="Proteomes" id="UP000033140">
    <property type="component" value="Unassembled WGS sequence"/>
</dbReference>
<dbReference type="InterPro" id="IPR035474">
    <property type="entry name" value="SIS_Kpsf"/>
</dbReference>
<dbReference type="Pfam" id="PF01380">
    <property type="entry name" value="SIS"/>
    <property type="match status" value="1"/>
</dbReference>
<dbReference type="SUPFAM" id="SSF52113">
    <property type="entry name" value="BRCT domain"/>
    <property type="match status" value="1"/>
</dbReference>
<feature type="compositionally biased region" description="Low complexity" evidence="1">
    <location>
        <begin position="517"/>
        <end position="545"/>
    </location>
</feature>
<dbReference type="SUPFAM" id="SSF53697">
    <property type="entry name" value="SIS domain"/>
    <property type="match status" value="1"/>
</dbReference>
<organism evidence="4 5">
    <name type="scientific">Saitoella complicata (strain BCRC 22490 / CBS 7301 / JCM 7358 / NBRC 10748 / NRRL Y-17804)</name>
    <dbReference type="NCBI Taxonomy" id="698492"/>
    <lineage>
        <taxon>Eukaryota</taxon>
        <taxon>Fungi</taxon>
        <taxon>Dikarya</taxon>
        <taxon>Ascomycota</taxon>
        <taxon>Taphrinomycotina</taxon>
        <taxon>Taphrinomycotina incertae sedis</taxon>
        <taxon>Saitoella</taxon>
    </lineage>
</organism>
<dbReference type="AlphaFoldDB" id="A0A0E9N9M1"/>
<reference evidence="4 5" key="3">
    <citation type="journal article" date="2015" name="Genome Announc.">
        <title>Draft Genome Sequence of the Archiascomycetous Yeast Saitoella complicata.</title>
        <authorList>
            <person name="Yamauchi K."/>
            <person name="Kondo S."/>
            <person name="Hamamoto M."/>
            <person name="Takahashi Y."/>
            <person name="Ogura Y."/>
            <person name="Hayashi T."/>
            <person name="Nishida H."/>
        </authorList>
    </citation>
    <scope>NUCLEOTIDE SEQUENCE [LARGE SCALE GENOMIC DNA]</scope>
    <source>
        <strain evidence="4 5">NRRL Y-17804</strain>
    </source>
</reference>
<dbReference type="PROSITE" id="PS51464">
    <property type="entry name" value="SIS"/>
    <property type="match status" value="1"/>
</dbReference>
<evidence type="ECO:0008006" key="6">
    <source>
        <dbReference type="Google" id="ProtNLM"/>
    </source>
</evidence>
<dbReference type="GO" id="GO:0097367">
    <property type="term" value="F:carbohydrate derivative binding"/>
    <property type="evidence" value="ECO:0007669"/>
    <property type="project" value="InterPro"/>
</dbReference>
<gene>
    <name evidence="4" type="ORF">G7K_0627-t1</name>
</gene>
<dbReference type="Gene3D" id="3.40.50.10190">
    <property type="entry name" value="BRCT domain"/>
    <property type="match status" value="1"/>
</dbReference>
<feature type="region of interest" description="Disordered" evidence="1">
    <location>
        <begin position="505"/>
        <end position="553"/>
    </location>
</feature>
<reference evidence="4 5" key="1">
    <citation type="journal article" date="2011" name="J. Gen. Appl. Microbiol.">
        <title>Draft genome sequencing of the enigmatic yeast Saitoella complicata.</title>
        <authorList>
            <person name="Nishida H."/>
            <person name="Hamamoto M."/>
            <person name="Sugiyama J."/>
        </authorList>
    </citation>
    <scope>NUCLEOTIDE SEQUENCE [LARGE SCALE GENOMIC DNA]</scope>
    <source>
        <strain evidence="4 5">NRRL Y-17804</strain>
    </source>
</reference>
<dbReference type="STRING" id="698492.A0A0E9N9M1"/>
<evidence type="ECO:0000259" key="3">
    <source>
        <dbReference type="PROSITE" id="PS51464"/>
    </source>
</evidence>
<dbReference type="InterPro" id="IPR001357">
    <property type="entry name" value="BRCT_dom"/>
</dbReference>
<dbReference type="InterPro" id="IPR046348">
    <property type="entry name" value="SIS_dom_sf"/>
</dbReference>
<evidence type="ECO:0000313" key="5">
    <source>
        <dbReference type="Proteomes" id="UP000033140"/>
    </source>
</evidence>